<protein>
    <submittedName>
        <fullName evidence="3">Translational activator GCN1</fullName>
    </submittedName>
</protein>
<dbReference type="Proteomes" id="UP000242188">
    <property type="component" value="Unassembled WGS sequence"/>
</dbReference>
<dbReference type="AlphaFoldDB" id="A0A210PDM7"/>
<dbReference type="GO" id="GO:0019887">
    <property type="term" value="F:protein kinase regulator activity"/>
    <property type="evidence" value="ECO:0007669"/>
    <property type="project" value="TreeGrafter"/>
</dbReference>
<evidence type="ECO:0000313" key="3">
    <source>
        <dbReference type="EMBL" id="OWF34605.1"/>
    </source>
</evidence>
<keyword evidence="1" id="KW-0677">Repeat</keyword>
<dbReference type="GO" id="GO:0034198">
    <property type="term" value="P:cellular response to amino acid starvation"/>
    <property type="evidence" value="ECO:0007669"/>
    <property type="project" value="TreeGrafter"/>
</dbReference>
<gene>
    <name evidence="3" type="ORF">KP79_PYT24786</name>
</gene>
<accession>A0A210PDM7</accession>
<dbReference type="PANTHER" id="PTHR23346:SF7">
    <property type="entry name" value="STALLED RIBOSOME SENSOR GCN1"/>
    <property type="match status" value="1"/>
</dbReference>
<evidence type="ECO:0000313" key="4">
    <source>
        <dbReference type="Proteomes" id="UP000242188"/>
    </source>
</evidence>
<comment type="caution">
    <text evidence="3">The sequence shown here is derived from an EMBL/GenBank/DDBJ whole genome shotgun (WGS) entry which is preliminary data.</text>
</comment>
<sequence>MTVKSRVVMPYLVPQLVTPPVNTQALSLLSSVAGDSLTKHLPRILPALMDTLSEKAGTPEEAQVSQSFESPYSYIPRNAEFQMKTR</sequence>
<evidence type="ECO:0000259" key="2">
    <source>
        <dbReference type="Pfam" id="PF23271"/>
    </source>
</evidence>
<organism evidence="3 4">
    <name type="scientific">Mizuhopecten yessoensis</name>
    <name type="common">Japanese scallop</name>
    <name type="synonym">Patinopecten yessoensis</name>
    <dbReference type="NCBI Taxonomy" id="6573"/>
    <lineage>
        <taxon>Eukaryota</taxon>
        <taxon>Metazoa</taxon>
        <taxon>Spiralia</taxon>
        <taxon>Lophotrochozoa</taxon>
        <taxon>Mollusca</taxon>
        <taxon>Bivalvia</taxon>
        <taxon>Autobranchia</taxon>
        <taxon>Pteriomorphia</taxon>
        <taxon>Pectinida</taxon>
        <taxon>Pectinoidea</taxon>
        <taxon>Pectinidae</taxon>
        <taxon>Mizuhopecten</taxon>
    </lineage>
</organism>
<dbReference type="GO" id="GO:0006417">
    <property type="term" value="P:regulation of translation"/>
    <property type="evidence" value="ECO:0007669"/>
    <property type="project" value="TreeGrafter"/>
</dbReference>
<reference evidence="3 4" key="1">
    <citation type="journal article" date="2017" name="Nat. Ecol. Evol.">
        <title>Scallop genome provides insights into evolution of bilaterian karyotype and development.</title>
        <authorList>
            <person name="Wang S."/>
            <person name="Zhang J."/>
            <person name="Jiao W."/>
            <person name="Li J."/>
            <person name="Xun X."/>
            <person name="Sun Y."/>
            <person name="Guo X."/>
            <person name="Huan P."/>
            <person name="Dong B."/>
            <person name="Zhang L."/>
            <person name="Hu X."/>
            <person name="Sun X."/>
            <person name="Wang J."/>
            <person name="Zhao C."/>
            <person name="Wang Y."/>
            <person name="Wang D."/>
            <person name="Huang X."/>
            <person name="Wang R."/>
            <person name="Lv J."/>
            <person name="Li Y."/>
            <person name="Zhang Z."/>
            <person name="Liu B."/>
            <person name="Lu W."/>
            <person name="Hui Y."/>
            <person name="Liang J."/>
            <person name="Zhou Z."/>
            <person name="Hou R."/>
            <person name="Li X."/>
            <person name="Liu Y."/>
            <person name="Li H."/>
            <person name="Ning X."/>
            <person name="Lin Y."/>
            <person name="Zhao L."/>
            <person name="Xing Q."/>
            <person name="Dou J."/>
            <person name="Li Y."/>
            <person name="Mao J."/>
            <person name="Guo H."/>
            <person name="Dou H."/>
            <person name="Li T."/>
            <person name="Mu C."/>
            <person name="Jiang W."/>
            <person name="Fu Q."/>
            <person name="Fu X."/>
            <person name="Miao Y."/>
            <person name="Liu J."/>
            <person name="Yu Q."/>
            <person name="Li R."/>
            <person name="Liao H."/>
            <person name="Li X."/>
            <person name="Kong Y."/>
            <person name="Jiang Z."/>
            <person name="Chourrout D."/>
            <person name="Li R."/>
            <person name="Bao Z."/>
        </authorList>
    </citation>
    <scope>NUCLEOTIDE SEQUENCE [LARGE SCALE GENOMIC DNA]</scope>
    <source>
        <strain evidence="3 4">PY_sf001</strain>
    </source>
</reference>
<name>A0A210PDM7_MIZYE</name>
<evidence type="ECO:0000256" key="1">
    <source>
        <dbReference type="ARBA" id="ARBA00022737"/>
    </source>
</evidence>
<dbReference type="STRING" id="6573.A0A210PDM7"/>
<dbReference type="PANTHER" id="PTHR23346">
    <property type="entry name" value="TRANSLATIONAL ACTIVATOR GCN1-RELATED"/>
    <property type="match status" value="1"/>
</dbReference>
<dbReference type="InterPro" id="IPR057546">
    <property type="entry name" value="HEAT_GCN1"/>
</dbReference>
<dbReference type="GO" id="GO:0005829">
    <property type="term" value="C:cytosol"/>
    <property type="evidence" value="ECO:0007669"/>
    <property type="project" value="TreeGrafter"/>
</dbReference>
<dbReference type="EMBL" id="NEDP02080433">
    <property type="protein sequence ID" value="OWF34605.1"/>
    <property type="molecule type" value="Genomic_DNA"/>
</dbReference>
<feature type="domain" description="Stalled ribosome sensor GCN1-like HEAT repeats region" evidence="2">
    <location>
        <begin position="8"/>
        <end position="66"/>
    </location>
</feature>
<keyword evidence="4" id="KW-1185">Reference proteome</keyword>
<dbReference type="Pfam" id="PF23271">
    <property type="entry name" value="HEAT_GCN1"/>
    <property type="match status" value="1"/>
</dbReference>
<dbReference type="OrthoDB" id="5148094at2759"/>
<proteinExistence type="predicted"/>